<feature type="chain" id="PRO_5002044289" evidence="1">
    <location>
        <begin position="21"/>
        <end position="60"/>
    </location>
</feature>
<accession>A0A0A9BUY5</accession>
<sequence>MVVLICGVELLLVDVEAGHGAPGGEHACLHNLPGLHEGHDVVDEAVRQGAQPVAGQDAAA</sequence>
<name>A0A0A9BUY5_ARUDO</name>
<proteinExistence type="predicted"/>
<feature type="signal peptide" evidence="1">
    <location>
        <begin position="1"/>
        <end position="20"/>
    </location>
</feature>
<dbReference type="EMBL" id="GBRH01234833">
    <property type="protein sequence ID" value="JAD63062.1"/>
    <property type="molecule type" value="Transcribed_RNA"/>
</dbReference>
<reference evidence="2" key="2">
    <citation type="journal article" date="2015" name="Data Brief">
        <title>Shoot transcriptome of the giant reed, Arundo donax.</title>
        <authorList>
            <person name="Barrero R.A."/>
            <person name="Guerrero F.D."/>
            <person name="Moolhuijzen P."/>
            <person name="Goolsby J.A."/>
            <person name="Tidwell J."/>
            <person name="Bellgard S.E."/>
            <person name="Bellgard M.I."/>
        </authorList>
    </citation>
    <scope>NUCLEOTIDE SEQUENCE</scope>
    <source>
        <tissue evidence="2">Shoot tissue taken approximately 20 cm above the soil surface</tissue>
    </source>
</reference>
<dbReference type="AlphaFoldDB" id="A0A0A9BUY5"/>
<organism evidence="2">
    <name type="scientific">Arundo donax</name>
    <name type="common">Giant reed</name>
    <name type="synonym">Donax arundinaceus</name>
    <dbReference type="NCBI Taxonomy" id="35708"/>
    <lineage>
        <taxon>Eukaryota</taxon>
        <taxon>Viridiplantae</taxon>
        <taxon>Streptophyta</taxon>
        <taxon>Embryophyta</taxon>
        <taxon>Tracheophyta</taxon>
        <taxon>Spermatophyta</taxon>
        <taxon>Magnoliopsida</taxon>
        <taxon>Liliopsida</taxon>
        <taxon>Poales</taxon>
        <taxon>Poaceae</taxon>
        <taxon>PACMAD clade</taxon>
        <taxon>Arundinoideae</taxon>
        <taxon>Arundineae</taxon>
        <taxon>Arundo</taxon>
    </lineage>
</organism>
<protein>
    <submittedName>
        <fullName evidence="2">Uncharacterized protein</fullName>
    </submittedName>
</protein>
<reference evidence="2" key="1">
    <citation type="submission" date="2014-09" db="EMBL/GenBank/DDBJ databases">
        <authorList>
            <person name="Magalhaes I.L.F."/>
            <person name="Oliveira U."/>
            <person name="Santos F.R."/>
            <person name="Vidigal T.H.D.A."/>
            <person name="Brescovit A.D."/>
            <person name="Santos A.J."/>
        </authorList>
    </citation>
    <scope>NUCLEOTIDE SEQUENCE</scope>
    <source>
        <tissue evidence="2">Shoot tissue taken approximately 20 cm above the soil surface</tissue>
    </source>
</reference>
<evidence type="ECO:0000313" key="2">
    <source>
        <dbReference type="EMBL" id="JAD63062.1"/>
    </source>
</evidence>
<keyword evidence="1" id="KW-0732">Signal</keyword>
<evidence type="ECO:0000256" key="1">
    <source>
        <dbReference type="SAM" id="SignalP"/>
    </source>
</evidence>